<proteinExistence type="predicted"/>
<evidence type="ECO:0000256" key="1">
    <source>
        <dbReference type="SAM" id="MobiDB-lite"/>
    </source>
</evidence>
<feature type="region of interest" description="Disordered" evidence="1">
    <location>
        <begin position="1"/>
        <end position="22"/>
    </location>
</feature>
<comment type="caution">
    <text evidence="2">The sequence shown here is derived from an EMBL/GenBank/DDBJ whole genome shotgun (WGS) entry which is preliminary data.</text>
</comment>
<accession>A0A3M9MUK1</accession>
<protein>
    <recommendedName>
        <fullName evidence="4">DUF4595 domain-containing protein</fullName>
    </recommendedName>
</protein>
<sequence>MLLFYLGGCSSKKEEDPEPEPEPVTVKCRLLREQVVNPNPTQSFTREYVFTGTQLIGVEDAFETNPPSSNSIRFEVDANGRISRTVVMDKNGNLLQYFLFEHNPEGLISRVDWYTRSGSSGPQPALSTTREHTYNAQKQLVASKNFQGTGSTRRILSDYTFTYNDKGNLAQVREYRAFNYQSSGAFNDIVVKTTFTHDDKINPYHEYSTQNYLPPGLLIPNLSPNNILTITSMTTLEGTTYGPGSTFDAAPLNFTGKNTYTYTKNNRPATVTGSLGVTRTFTYVCEE</sequence>
<evidence type="ECO:0000313" key="2">
    <source>
        <dbReference type="EMBL" id="RNI29202.1"/>
    </source>
</evidence>
<name>A0A3M9MUK1_9BACT</name>
<dbReference type="AlphaFoldDB" id="A0A3M9MUK1"/>
<evidence type="ECO:0000313" key="3">
    <source>
        <dbReference type="Proteomes" id="UP000272117"/>
    </source>
</evidence>
<reference evidence="2 3" key="1">
    <citation type="submission" date="2018-11" db="EMBL/GenBank/DDBJ databases">
        <title>Rufibacter latericius sp. nov., isolated from water in Baiyang Lake.</title>
        <authorList>
            <person name="Yang Y."/>
        </authorList>
    </citation>
    <scope>NUCLEOTIDE SEQUENCE [LARGE SCALE GENOMIC DNA]</scope>
    <source>
        <strain evidence="2 3">R-22-1c-1</strain>
    </source>
</reference>
<organism evidence="2 3">
    <name type="scientific">Rufibacter latericius</name>
    <dbReference type="NCBI Taxonomy" id="2487040"/>
    <lineage>
        <taxon>Bacteria</taxon>
        <taxon>Pseudomonadati</taxon>
        <taxon>Bacteroidota</taxon>
        <taxon>Cytophagia</taxon>
        <taxon>Cytophagales</taxon>
        <taxon>Hymenobacteraceae</taxon>
        <taxon>Rufibacter</taxon>
    </lineage>
</organism>
<dbReference type="Proteomes" id="UP000272117">
    <property type="component" value="Unassembled WGS sequence"/>
</dbReference>
<gene>
    <name evidence="2" type="ORF">EFB08_07210</name>
</gene>
<dbReference type="Gene3D" id="2.180.10.10">
    <property type="entry name" value="RHS repeat-associated core"/>
    <property type="match status" value="1"/>
</dbReference>
<evidence type="ECO:0008006" key="4">
    <source>
        <dbReference type="Google" id="ProtNLM"/>
    </source>
</evidence>
<dbReference type="EMBL" id="RJJD01000003">
    <property type="protein sequence ID" value="RNI29202.1"/>
    <property type="molecule type" value="Genomic_DNA"/>
</dbReference>
<keyword evidence="3" id="KW-1185">Reference proteome</keyword>